<dbReference type="Gene3D" id="2.130.10.10">
    <property type="entry name" value="YVTN repeat-like/Quinoprotein amine dehydrogenase"/>
    <property type="match status" value="2"/>
</dbReference>
<dbReference type="SMART" id="SM00342">
    <property type="entry name" value="HTH_ARAC"/>
    <property type="match status" value="1"/>
</dbReference>
<evidence type="ECO:0000256" key="13">
    <source>
        <dbReference type="SAM" id="SignalP"/>
    </source>
</evidence>
<keyword evidence="10" id="KW-0804">Transcription</keyword>
<feature type="signal peptide" evidence="13">
    <location>
        <begin position="1"/>
        <end position="24"/>
    </location>
</feature>
<dbReference type="PRINTS" id="PR00344">
    <property type="entry name" value="BCTRLSENSOR"/>
</dbReference>
<feature type="transmembrane region" description="Helical" evidence="12">
    <location>
        <begin position="806"/>
        <end position="825"/>
    </location>
</feature>
<dbReference type="InterPro" id="IPR004358">
    <property type="entry name" value="Sig_transdc_His_kin-like_C"/>
</dbReference>
<organism evidence="17 18">
    <name type="scientific">Sediminitomix flava</name>
    <dbReference type="NCBI Taxonomy" id="379075"/>
    <lineage>
        <taxon>Bacteria</taxon>
        <taxon>Pseudomonadati</taxon>
        <taxon>Bacteroidota</taxon>
        <taxon>Cytophagia</taxon>
        <taxon>Cytophagales</taxon>
        <taxon>Flammeovirgaceae</taxon>
        <taxon>Sediminitomix</taxon>
    </lineage>
</organism>
<dbReference type="Gene3D" id="1.10.287.130">
    <property type="match status" value="1"/>
</dbReference>
<dbReference type="SMART" id="SM00448">
    <property type="entry name" value="REC"/>
    <property type="match status" value="1"/>
</dbReference>
<dbReference type="Proteomes" id="UP000245535">
    <property type="component" value="Unassembled WGS sequence"/>
</dbReference>
<dbReference type="EC" id="2.7.13.3" evidence="2"/>
<evidence type="ECO:0000313" key="18">
    <source>
        <dbReference type="Proteomes" id="UP000245535"/>
    </source>
</evidence>
<evidence type="ECO:0000256" key="8">
    <source>
        <dbReference type="ARBA" id="ARBA00023012"/>
    </source>
</evidence>
<dbReference type="InterPro" id="IPR015943">
    <property type="entry name" value="WD40/YVTN_repeat-like_dom_sf"/>
</dbReference>
<dbReference type="InterPro" id="IPR011110">
    <property type="entry name" value="Reg_prop"/>
</dbReference>
<feature type="domain" description="Response regulatory" evidence="16">
    <location>
        <begin position="1116"/>
        <end position="1231"/>
    </location>
</feature>
<comment type="catalytic activity">
    <reaction evidence="1">
        <text>ATP + protein L-histidine = ADP + protein N-phospho-L-histidine.</text>
        <dbReference type="EC" id="2.7.13.3"/>
    </reaction>
</comment>
<keyword evidence="4" id="KW-0808">Transferase</keyword>
<keyword evidence="7" id="KW-0067">ATP-binding</keyword>
<dbReference type="Pfam" id="PF00512">
    <property type="entry name" value="HisKA"/>
    <property type="match status" value="1"/>
</dbReference>
<dbReference type="PROSITE" id="PS01124">
    <property type="entry name" value="HTH_ARAC_FAMILY_2"/>
    <property type="match status" value="1"/>
</dbReference>
<comment type="caution">
    <text evidence="17">The sequence shown here is derived from an EMBL/GenBank/DDBJ whole genome shotgun (WGS) entry which is preliminary data.</text>
</comment>
<keyword evidence="8" id="KW-0902">Two-component regulatory system</keyword>
<keyword evidence="5" id="KW-0547">Nucleotide-binding</keyword>
<keyword evidence="9" id="KW-0805">Transcription regulation</keyword>
<gene>
    <name evidence="17" type="ORF">BC781_103193</name>
</gene>
<dbReference type="SMART" id="SM00388">
    <property type="entry name" value="HisKA"/>
    <property type="match status" value="1"/>
</dbReference>
<dbReference type="SUPFAM" id="SSF55874">
    <property type="entry name" value="ATPase domain of HSP90 chaperone/DNA topoisomerase II/histidine kinase"/>
    <property type="match status" value="1"/>
</dbReference>
<feature type="domain" description="HTH araC/xylS-type" evidence="14">
    <location>
        <begin position="1261"/>
        <end position="1360"/>
    </location>
</feature>
<dbReference type="SUPFAM" id="SSF47384">
    <property type="entry name" value="Homodimeric domain of signal transducing histidine kinase"/>
    <property type="match status" value="1"/>
</dbReference>
<evidence type="ECO:0000259" key="16">
    <source>
        <dbReference type="PROSITE" id="PS50110"/>
    </source>
</evidence>
<evidence type="ECO:0000259" key="15">
    <source>
        <dbReference type="PROSITE" id="PS50109"/>
    </source>
</evidence>
<name>A0A315ZA54_SEDFL</name>
<dbReference type="InterPro" id="IPR013783">
    <property type="entry name" value="Ig-like_fold"/>
</dbReference>
<dbReference type="GO" id="GO:0003700">
    <property type="term" value="F:DNA-binding transcription factor activity"/>
    <property type="evidence" value="ECO:0007669"/>
    <property type="project" value="InterPro"/>
</dbReference>
<dbReference type="OrthoDB" id="9797097at2"/>
<dbReference type="FunFam" id="1.10.287.130:FF:000045">
    <property type="entry name" value="Two-component system sensor histidine kinase/response regulator"/>
    <property type="match status" value="1"/>
</dbReference>
<dbReference type="SUPFAM" id="SSF52172">
    <property type="entry name" value="CheY-like"/>
    <property type="match status" value="1"/>
</dbReference>
<proteinExistence type="predicted"/>
<dbReference type="FunFam" id="3.30.565.10:FF:000037">
    <property type="entry name" value="Hybrid sensor histidine kinase/response regulator"/>
    <property type="match status" value="1"/>
</dbReference>
<evidence type="ECO:0000256" key="11">
    <source>
        <dbReference type="PROSITE-ProRule" id="PRU00169"/>
    </source>
</evidence>
<evidence type="ECO:0000256" key="9">
    <source>
        <dbReference type="ARBA" id="ARBA00023015"/>
    </source>
</evidence>
<evidence type="ECO:0000259" key="14">
    <source>
        <dbReference type="PROSITE" id="PS01124"/>
    </source>
</evidence>
<dbReference type="GO" id="GO:0043565">
    <property type="term" value="F:sequence-specific DNA binding"/>
    <property type="evidence" value="ECO:0007669"/>
    <property type="project" value="InterPro"/>
</dbReference>
<dbReference type="InterPro" id="IPR036890">
    <property type="entry name" value="HATPase_C_sf"/>
</dbReference>
<dbReference type="Gene3D" id="1.10.10.60">
    <property type="entry name" value="Homeodomain-like"/>
    <property type="match status" value="1"/>
</dbReference>
<keyword evidence="18" id="KW-1185">Reference proteome</keyword>
<dbReference type="GO" id="GO:0000155">
    <property type="term" value="F:phosphorelay sensor kinase activity"/>
    <property type="evidence" value="ECO:0007669"/>
    <property type="project" value="InterPro"/>
</dbReference>
<dbReference type="InterPro" id="IPR009057">
    <property type="entry name" value="Homeodomain-like_sf"/>
</dbReference>
<dbReference type="GO" id="GO:0005524">
    <property type="term" value="F:ATP binding"/>
    <property type="evidence" value="ECO:0007669"/>
    <property type="project" value="UniProtKB-KW"/>
</dbReference>
<dbReference type="EMBL" id="QGDO01000003">
    <property type="protein sequence ID" value="PWJ41943.1"/>
    <property type="molecule type" value="Genomic_DNA"/>
</dbReference>
<dbReference type="Gene3D" id="3.30.565.10">
    <property type="entry name" value="Histidine kinase-like ATPase, C-terminal domain"/>
    <property type="match status" value="1"/>
</dbReference>
<evidence type="ECO:0000256" key="7">
    <source>
        <dbReference type="ARBA" id="ARBA00022840"/>
    </source>
</evidence>
<keyword evidence="12" id="KW-0812">Transmembrane</keyword>
<dbReference type="SUPFAM" id="SSF46689">
    <property type="entry name" value="Homeodomain-like"/>
    <property type="match status" value="1"/>
</dbReference>
<evidence type="ECO:0000256" key="4">
    <source>
        <dbReference type="ARBA" id="ARBA00022679"/>
    </source>
</evidence>
<keyword evidence="6 17" id="KW-0418">Kinase</keyword>
<evidence type="ECO:0000256" key="3">
    <source>
        <dbReference type="ARBA" id="ARBA00022553"/>
    </source>
</evidence>
<dbReference type="PROSITE" id="PS50109">
    <property type="entry name" value="HIS_KIN"/>
    <property type="match status" value="1"/>
</dbReference>
<dbReference type="Gene3D" id="3.40.50.2300">
    <property type="match status" value="1"/>
</dbReference>
<evidence type="ECO:0000256" key="6">
    <source>
        <dbReference type="ARBA" id="ARBA00022777"/>
    </source>
</evidence>
<protein>
    <recommendedName>
        <fullName evidence="2">histidine kinase</fullName>
        <ecNumber evidence="2">2.7.13.3</ecNumber>
    </recommendedName>
</protein>
<keyword evidence="12" id="KW-0472">Membrane</keyword>
<keyword evidence="12" id="KW-1133">Transmembrane helix</keyword>
<dbReference type="SMART" id="SM00387">
    <property type="entry name" value="HATPase_c"/>
    <property type="match status" value="1"/>
</dbReference>
<evidence type="ECO:0000256" key="5">
    <source>
        <dbReference type="ARBA" id="ARBA00022741"/>
    </source>
</evidence>
<dbReference type="InterPro" id="IPR011123">
    <property type="entry name" value="Y_Y_Y"/>
</dbReference>
<evidence type="ECO:0000256" key="1">
    <source>
        <dbReference type="ARBA" id="ARBA00000085"/>
    </source>
</evidence>
<feature type="modified residue" description="4-aspartylphosphate" evidence="11">
    <location>
        <position position="1164"/>
    </location>
</feature>
<dbReference type="Pfam" id="PF07494">
    <property type="entry name" value="Reg_prop"/>
    <property type="match status" value="2"/>
</dbReference>
<evidence type="ECO:0000256" key="2">
    <source>
        <dbReference type="ARBA" id="ARBA00012438"/>
    </source>
</evidence>
<evidence type="ECO:0000313" key="17">
    <source>
        <dbReference type="EMBL" id="PWJ41943.1"/>
    </source>
</evidence>
<dbReference type="Pfam" id="PF12833">
    <property type="entry name" value="HTH_18"/>
    <property type="match status" value="1"/>
</dbReference>
<dbReference type="InterPro" id="IPR011006">
    <property type="entry name" value="CheY-like_superfamily"/>
</dbReference>
<dbReference type="Pfam" id="PF07495">
    <property type="entry name" value="Y_Y_Y"/>
    <property type="match status" value="1"/>
</dbReference>
<dbReference type="Gene3D" id="2.60.40.10">
    <property type="entry name" value="Immunoglobulins"/>
    <property type="match status" value="1"/>
</dbReference>
<feature type="domain" description="Histidine kinase" evidence="15">
    <location>
        <begin position="864"/>
        <end position="1079"/>
    </location>
</feature>
<dbReference type="InterPro" id="IPR003594">
    <property type="entry name" value="HATPase_dom"/>
</dbReference>
<dbReference type="Pfam" id="PF02518">
    <property type="entry name" value="HATPase_c"/>
    <property type="match status" value="1"/>
</dbReference>
<dbReference type="InterPro" id="IPR018060">
    <property type="entry name" value="HTH_AraC"/>
</dbReference>
<keyword evidence="13" id="KW-0732">Signal</keyword>
<sequence length="1369" mass="156986">MKMRLKHFLLIPILYCFINTSVFSQSNSNTQALNFREITTDIGLSHTNITSVVQDQKGYMWFGSNHGLNRYNGFEIKSFFHNSSDTSSLSSSRVSTLFEDRQENLWIGTRDGVVNKYLPQSETFDHYKITDKEFGILSISEDSSSNLWIGTLRNALFQLNTLTKEVTHFPYQNGDISISQVWTLNKNFLLIGTRKKGLLIFDLEDQTYHSIDQSLLKHKNIRSIQSFNNQIWVATPTQLFTLSSESFSNPKQIVLNEVSLPKYAQNLGFSAIYPDKQALWCGSKNGLLKICITSSEYRKYKFDLYRSEQNKRNSLLSNTINAVYKDRFDVLWVASTAGINSTSSFSLPLENLYLPELEKEKVNSTYEDKFGQTWLGLNSGSIIKLSEGKVKRYSRHQIFGESTQGEGSIEDFCEDPFGNLWIASWGNGLRKIDLSKEKQGNIRFKNVKNELLSSNIITSVEMYNNKLYIGTFKRGLNKVSFEANGRISKVEKLKYRQKVKASNQIISNTVNHLYHDTIENCLWMSSPDGICKIKDETNRTYFSHYNTEKKNFPLPNNFCWEMLRTSKSHLWVGSVEDGLYKLTFDSLNFKQSNLEVFRKSNGLSSNSIQSLAFDKASSTLWIGSNGLNTINIKNHQVHKYDTNDGILGSFFRIGNAINTDKGELLFVSNKGLNKIQPNVYQSNPTSPQIVLESFSLFGKPISQGDTINGDIILPKTLGETNKVILAHNQNNIEIGFMPLHFGNPSKNHVRYKLEGFDQQWMSTSRSSVVYSNLKHGKYTFKVQAVSSDGIKSEHIRELEIIIKTPWWLTWIAFLSYAVILFLIIWKINELIINRHKLKQQLELEHFKAQKTEELTLMKIRFFVNISHELRTPLTLISSPLENLLQDESLNASVKEYLSTMKQNTDRLLVLFDQLLDFRKIETGNHKVSFEKVEVIKFCRMVTSSFKNIAKDNKINYSFHSHIDKLNTWIDKDSIEKIIYNLVSNSFKNTSKGGNILVDIHQKTDKEFQICVSDSGIGIDKEDQKNLFKLFYQTKNKTDRGSGIGLALVKELVDAHYGKIEFESEKGKGTKFILTFPTGNSFMKPDELAKEKVKEKPKKVLEVNNTTEETKDEKKQSILIVEDNEDIAAYLKNELDQLYNISIASNGKIGLDKTRKEIPDLIISDVMMDEMDGIELCKQVKSNAMLNHIPIILLTARSNDVDKLEGIKSGADAYITKPFKNNYLKATITNLLEERKSVKQFFATKKDASLQSSDPEKEAFLVKAQKVVEDNLLETDFDTQIFAEKMGLTYATLYNRLKKYDNVSPTAYIRLIRLKHAAKLIANTDNSIKEIQFLVGFNDAKYFRSNFKKYFDITPSEYLKKYRKIEKTES</sequence>
<dbReference type="PANTHER" id="PTHR43547">
    <property type="entry name" value="TWO-COMPONENT HISTIDINE KINASE"/>
    <property type="match status" value="1"/>
</dbReference>
<dbReference type="RefSeq" id="WP_109618432.1">
    <property type="nucleotide sequence ID" value="NZ_QGDO01000003.1"/>
</dbReference>
<dbReference type="CDD" id="cd00082">
    <property type="entry name" value="HisKA"/>
    <property type="match status" value="1"/>
</dbReference>
<evidence type="ECO:0000256" key="12">
    <source>
        <dbReference type="SAM" id="Phobius"/>
    </source>
</evidence>
<dbReference type="PROSITE" id="PS50110">
    <property type="entry name" value="RESPONSE_REGULATORY"/>
    <property type="match status" value="1"/>
</dbReference>
<dbReference type="Pfam" id="PF00072">
    <property type="entry name" value="Response_reg"/>
    <property type="match status" value="1"/>
</dbReference>
<dbReference type="FunFam" id="2.60.40.10:FF:000791">
    <property type="entry name" value="Two-component system sensor histidine kinase/response regulator"/>
    <property type="match status" value="1"/>
</dbReference>
<dbReference type="FunFam" id="3.40.50.2300:FF:000138">
    <property type="entry name" value="Two-component system sensor histidine kinase/response regulator"/>
    <property type="match status" value="1"/>
</dbReference>
<dbReference type="SUPFAM" id="SSF63829">
    <property type="entry name" value="Calcium-dependent phosphotriesterase"/>
    <property type="match status" value="2"/>
</dbReference>
<feature type="chain" id="PRO_5016367361" description="histidine kinase" evidence="13">
    <location>
        <begin position="25"/>
        <end position="1369"/>
    </location>
</feature>
<dbReference type="InterPro" id="IPR003661">
    <property type="entry name" value="HisK_dim/P_dom"/>
</dbReference>
<dbReference type="InterPro" id="IPR036097">
    <property type="entry name" value="HisK_dim/P_sf"/>
</dbReference>
<dbReference type="PANTHER" id="PTHR43547:SF2">
    <property type="entry name" value="HYBRID SIGNAL TRANSDUCTION HISTIDINE KINASE C"/>
    <property type="match status" value="1"/>
</dbReference>
<dbReference type="InterPro" id="IPR005467">
    <property type="entry name" value="His_kinase_dom"/>
</dbReference>
<dbReference type="CDD" id="cd17574">
    <property type="entry name" value="REC_OmpR"/>
    <property type="match status" value="1"/>
</dbReference>
<keyword evidence="3 11" id="KW-0597">Phosphoprotein</keyword>
<evidence type="ECO:0000256" key="10">
    <source>
        <dbReference type="ARBA" id="ARBA00023163"/>
    </source>
</evidence>
<dbReference type="InterPro" id="IPR001789">
    <property type="entry name" value="Sig_transdc_resp-reg_receiver"/>
</dbReference>
<reference evidence="17 18" key="1">
    <citation type="submission" date="2018-03" db="EMBL/GenBank/DDBJ databases">
        <title>Genomic Encyclopedia of Archaeal and Bacterial Type Strains, Phase II (KMG-II): from individual species to whole genera.</title>
        <authorList>
            <person name="Goeker M."/>
        </authorList>
    </citation>
    <scope>NUCLEOTIDE SEQUENCE [LARGE SCALE GENOMIC DNA]</scope>
    <source>
        <strain evidence="17 18">DSM 28229</strain>
    </source>
</reference>
<accession>A0A315ZA54</accession>